<evidence type="ECO:0000313" key="2">
    <source>
        <dbReference type="Proteomes" id="UP000326857"/>
    </source>
</evidence>
<sequence>MSSPLNQIVNASAMTFYSDALGRLDGFDLTSFHRDEYGEADVVDNVEAILDHVRGDDGFLVTYNGIAHDLPVLRARQLRWWQCSGRGIAEFAEGQGEHIDLMIEMAGAGGRWAALSDACASVGFSLRGPVPIGETPHLPYETEKCELDVVGTSVLMLYVLAAKARSVEPLSRGLPALGRRLRTLAAARPHLERFALSPLLQDDARAWGSEGGVAT</sequence>
<proteinExistence type="predicted"/>
<name>A0A5E7Y061_9SPHN</name>
<dbReference type="EMBL" id="CABVLI010000014">
    <property type="protein sequence ID" value="VVS98018.1"/>
    <property type="molecule type" value="Genomic_DNA"/>
</dbReference>
<gene>
    <name evidence="1" type="ORF">SPHINGO391_210031</name>
</gene>
<dbReference type="AlphaFoldDB" id="A0A5E7Y061"/>
<organism evidence="1 2">
    <name type="scientific">Sphingomonas aurantiaca</name>
    <dbReference type="NCBI Taxonomy" id="185949"/>
    <lineage>
        <taxon>Bacteria</taxon>
        <taxon>Pseudomonadati</taxon>
        <taxon>Pseudomonadota</taxon>
        <taxon>Alphaproteobacteria</taxon>
        <taxon>Sphingomonadales</taxon>
        <taxon>Sphingomonadaceae</taxon>
        <taxon>Sphingomonas</taxon>
    </lineage>
</organism>
<accession>A0A5E7Y061</accession>
<protein>
    <submittedName>
        <fullName evidence="1">Uncharacterized protein</fullName>
    </submittedName>
</protein>
<dbReference type="Proteomes" id="UP000326857">
    <property type="component" value="Unassembled WGS sequence"/>
</dbReference>
<reference evidence="1 2" key="1">
    <citation type="submission" date="2019-09" db="EMBL/GenBank/DDBJ databases">
        <authorList>
            <person name="Dittami M. S."/>
        </authorList>
    </citation>
    <scope>NUCLEOTIDE SEQUENCE [LARGE SCALE GENOMIC DNA]</scope>
    <source>
        <strain evidence="1">SPHINGO391</strain>
    </source>
</reference>
<evidence type="ECO:0000313" key="1">
    <source>
        <dbReference type="EMBL" id="VVS98018.1"/>
    </source>
</evidence>